<dbReference type="EMBL" id="CP006272">
    <property type="protein sequence ID" value="AGZ41002.1"/>
    <property type="molecule type" value="Genomic_DNA"/>
</dbReference>
<sequence>MLSIHHPRQTILPRTGESDARRPTTIRAALIGAGLGSWLGILTGVVLALSVAGHVWPAVSSGGLLIGAFVGALVGCVTHWAADRRGAEPRERSSCWRAP</sequence>
<reference evidence="3 4" key="1">
    <citation type="journal article" date="2014" name="J. Biotechnol.">
        <title>Complete genome sequence of the actinobacterium Actinoplanes friuliensis HAG 010964, producer of the lipopeptide antibiotic friulimycin.</title>
        <authorList>
            <person name="Ruckert C."/>
            <person name="Szczepanowski R."/>
            <person name="Albersmeier A."/>
            <person name="Goesmann A."/>
            <person name="Fischer N."/>
            <person name="Steinkamper A."/>
            <person name="Puhler A."/>
            <person name="Biener R."/>
            <person name="Schwartz D."/>
            <person name="Kalinowski J."/>
        </authorList>
    </citation>
    <scope>NUCLEOTIDE SEQUENCE [LARGE SCALE GENOMIC DNA]</scope>
    <source>
        <strain evidence="3 4">DSM 7358</strain>
    </source>
</reference>
<name>U5VW20_9ACTN</name>
<keyword evidence="2" id="KW-0472">Membrane</keyword>
<dbReference type="Proteomes" id="UP000017746">
    <property type="component" value="Chromosome"/>
</dbReference>
<evidence type="ECO:0000256" key="2">
    <source>
        <dbReference type="SAM" id="Phobius"/>
    </source>
</evidence>
<dbReference type="PATRIC" id="fig|1246995.3.peg.2757"/>
<feature type="transmembrane region" description="Helical" evidence="2">
    <location>
        <begin position="28"/>
        <end position="56"/>
    </location>
</feature>
<dbReference type="AlphaFoldDB" id="U5VW20"/>
<dbReference type="RefSeq" id="WP_023361061.1">
    <property type="nucleotide sequence ID" value="NC_022657.1"/>
</dbReference>
<feature type="transmembrane region" description="Helical" evidence="2">
    <location>
        <begin position="62"/>
        <end position="82"/>
    </location>
</feature>
<organism evidence="3 4">
    <name type="scientific">Actinoplanes friuliensis DSM 7358</name>
    <dbReference type="NCBI Taxonomy" id="1246995"/>
    <lineage>
        <taxon>Bacteria</taxon>
        <taxon>Bacillati</taxon>
        <taxon>Actinomycetota</taxon>
        <taxon>Actinomycetes</taxon>
        <taxon>Micromonosporales</taxon>
        <taxon>Micromonosporaceae</taxon>
        <taxon>Actinoplanes</taxon>
    </lineage>
</organism>
<keyword evidence="2" id="KW-0812">Transmembrane</keyword>
<dbReference type="OrthoDB" id="3381462at2"/>
<feature type="region of interest" description="Disordered" evidence="1">
    <location>
        <begin position="1"/>
        <end position="20"/>
    </location>
</feature>
<keyword evidence="2" id="KW-1133">Transmembrane helix</keyword>
<protein>
    <submittedName>
        <fullName evidence="3">Uncharacterized protein</fullName>
    </submittedName>
</protein>
<keyword evidence="4" id="KW-1185">Reference proteome</keyword>
<evidence type="ECO:0000313" key="3">
    <source>
        <dbReference type="EMBL" id="AGZ41002.1"/>
    </source>
</evidence>
<evidence type="ECO:0000256" key="1">
    <source>
        <dbReference type="SAM" id="MobiDB-lite"/>
    </source>
</evidence>
<dbReference type="KEGG" id="afs:AFR_13580"/>
<proteinExistence type="predicted"/>
<accession>U5VW20</accession>
<evidence type="ECO:0000313" key="4">
    <source>
        <dbReference type="Proteomes" id="UP000017746"/>
    </source>
</evidence>
<dbReference type="HOGENOM" id="CLU_2314083_0_0_11"/>
<gene>
    <name evidence="3" type="ORF">AFR_13580</name>
</gene>